<sequence>MKSLTLLLAGMLLSGAALAADEENALPQASETDIQQLQQACLQMADEDAVPAEERQEYLLTCVNDQLNEMGYQLLESLPEVN</sequence>
<name>A0A379ZWG9_9GAMM</name>
<proteinExistence type="predicted"/>
<evidence type="ECO:0000256" key="1">
    <source>
        <dbReference type="SAM" id="SignalP"/>
    </source>
</evidence>
<evidence type="ECO:0000313" key="3">
    <source>
        <dbReference type="EMBL" id="SUI69272.1"/>
    </source>
</evidence>
<dbReference type="GeneID" id="93811018"/>
<evidence type="ECO:0000313" key="2">
    <source>
        <dbReference type="EMBL" id="BCV46882.1"/>
    </source>
</evidence>
<organism evidence="3 4">
    <name type="scientific">Shewanella algae</name>
    <dbReference type="NCBI Taxonomy" id="38313"/>
    <lineage>
        <taxon>Bacteria</taxon>
        <taxon>Pseudomonadati</taxon>
        <taxon>Pseudomonadota</taxon>
        <taxon>Gammaproteobacteria</taxon>
        <taxon>Alteromonadales</taxon>
        <taxon>Shewanellaceae</taxon>
        <taxon>Shewanella</taxon>
    </lineage>
</organism>
<gene>
    <name evidence="3" type="ORF">NCTC10738_02061</name>
    <name evidence="2" type="ORF">TUM17379_39000</name>
</gene>
<reference evidence="3 4" key="1">
    <citation type="submission" date="2018-06" db="EMBL/GenBank/DDBJ databases">
        <authorList>
            <consortium name="Pathogen Informatics"/>
            <person name="Doyle S."/>
        </authorList>
    </citation>
    <scope>NUCLEOTIDE SEQUENCE [LARGE SCALE GENOMIC DNA]</scope>
    <source>
        <strain evidence="3 4">NCTC10738</strain>
    </source>
</reference>
<dbReference type="Proteomes" id="UP000254069">
    <property type="component" value="Unassembled WGS sequence"/>
</dbReference>
<dbReference type="Proteomes" id="UP000825078">
    <property type="component" value="Chromosome"/>
</dbReference>
<keyword evidence="4" id="KW-1185">Reference proteome</keyword>
<dbReference type="EMBL" id="UGYO01000001">
    <property type="protein sequence ID" value="SUI69272.1"/>
    <property type="molecule type" value="Genomic_DNA"/>
</dbReference>
<keyword evidence="1" id="KW-0732">Signal</keyword>
<protein>
    <submittedName>
        <fullName evidence="3">Uncharacterized protein</fullName>
    </submittedName>
</protein>
<evidence type="ECO:0000313" key="4">
    <source>
        <dbReference type="Proteomes" id="UP000254069"/>
    </source>
</evidence>
<reference evidence="2" key="2">
    <citation type="submission" date="2021-05" db="EMBL/GenBank/DDBJ databases">
        <title>Molecular characterization for Shewanella algae harboring chromosomal blaOXA-55-like strains isolated from clinical and environment sample.</title>
        <authorList>
            <person name="Ohama Y."/>
            <person name="Aoki K."/>
            <person name="Harada S."/>
            <person name="Moriya K."/>
            <person name="Ishii Y."/>
            <person name="Tateda K."/>
        </authorList>
    </citation>
    <scope>NUCLEOTIDE SEQUENCE</scope>
    <source>
        <strain evidence="2">TUM17379</strain>
    </source>
</reference>
<dbReference type="RefSeq" id="WP_025010076.1">
    <property type="nucleotide sequence ID" value="NZ_AP024609.1"/>
</dbReference>
<feature type="signal peptide" evidence="1">
    <location>
        <begin position="1"/>
        <end position="19"/>
    </location>
</feature>
<feature type="chain" id="PRO_5041540787" evidence="1">
    <location>
        <begin position="20"/>
        <end position="82"/>
    </location>
</feature>
<accession>A0A379ZWG9</accession>
<dbReference type="KEGG" id="salg:BS332_05285"/>
<accession>A0A3G4USU1</accession>
<dbReference type="AlphaFoldDB" id="A0A379ZWG9"/>
<dbReference type="EMBL" id="AP024613">
    <property type="protein sequence ID" value="BCV46882.1"/>
    <property type="molecule type" value="Genomic_DNA"/>
</dbReference>